<evidence type="ECO:0000313" key="5">
    <source>
        <dbReference type="Proteomes" id="UP000010862"/>
    </source>
</evidence>
<dbReference type="KEGG" id="pdt:Prede_1466"/>
<dbReference type="HOGENOM" id="CLU_3314571_0_0_10"/>
<reference evidence="3 4" key="1">
    <citation type="submission" date="2011-04" db="EMBL/GenBank/DDBJ databases">
        <authorList>
            <person name="Muzny D."/>
            <person name="Qin X."/>
            <person name="Deng J."/>
            <person name="Jiang H."/>
            <person name="Liu Y."/>
            <person name="Qu J."/>
            <person name="Song X.-Z."/>
            <person name="Zhang L."/>
            <person name="Thornton R."/>
            <person name="Coyle M."/>
            <person name="Francisco L."/>
            <person name="Jackson L."/>
            <person name="Javaid M."/>
            <person name="Korchina V."/>
            <person name="Kovar C."/>
            <person name="Mata R."/>
            <person name="Mathew T."/>
            <person name="Ngo R."/>
            <person name="Nguyen L."/>
            <person name="Nguyen N."/>
            <person name="Okwuonu G."/>
            <person name="Ongeri F."/>
            <person name="Pham C."/>
            <person name="Simmons D."/>
            <person name="Wilczek-Boney K."/>
            <person name="Hale W."/>
            <person name="Jakkamsetti A."/>
            <person name="Pham P."/>
            <person name="Ruth R."/>
            <person name="San Lucas F."/>
            <person name="Warren J."/>
            <person name="Zhang J."/>
            <person name="Zhao Z."/>
            <person name="Zhou C."/>
            <person name="Zhu D."/>
            <person name="Lee S."/>
            <person name="Bess C."/>
            <person name="Blankenburg K."/>
            <person name="Forbes L."/>
            <person name="Fu Q."/>
            <person name="Gubbala S."/>
            <person name="Hirani K."/>
            <person name="Jayaseelan J.C."/>
            <person name="Lara F."/>
            <person name="Munidasa M."/>
            <person name="Palculict T."/>
            <person name="Patil S."/>
            <person name="Pu L.-L."/>
            <person name="Saada N."/>
            <person name="Tang L."/>
            <person name="Weissenberger G."/>
            <person name="Zhu Y."/>
            <person name="Hemphill L."/>
            <person name="Shang Y."/>
            <person name="Youmans B."/>
            <person name="Ayvaz T."/>
            <person name="Ross M."/>
            <person name="Santibanez J."/>
            <person name="Aqrawi P."/>
            <person name="Gross S."/>
            <person name="Joshi V."/>
            <person name="Fowler G."/>
            <person name="Nazareth L."/>
            <person name="Reid J."/>
            <person name="Worley K."/>
            <person name="Petrosino J."/>
            <person name="Highlander S."/>
            <person name="Gibbs R."/>
        </authorList>
    </citation>
    <scope>NUCLEOTIDE SEQUENCE [LARGE SCALE GENOMIC DNA]</scope>
    <source>
        <strain evidence="3 4">DSM 3688</strain>
    </source>
</reference>
<evidence type="ECO:0000313" key="4">
    <source>
        <dbReference type="Proteomes" id="UP000007820"/>
    </source>
</evidence>
<organism evidence="3 4">
    <name type="scientific">Prevotella dentalis (strain ATCC 49559 / DSM 3688 / JCM 13448 / NCTC 12043 / ES 2772)</name>
    <name type="common">Mitsuokella dentalis</name>
    <dbReference type="NCBI Taxonomy" id="908937"/>
    <lineage>
        <taxon>Bacteria</taxon>
        <taxon>Pseudomonadati</taxon>
        <taxon>Bacteroidota</taxon>
        <taxon>Bacteroidia</taxon>
        <taxon>Bacteroidales</taxon>
        <taxon>Prevotellaceae</taxon>
        <taxon>Prevotella</taxon>
    </lineage>
</organism>
<reference evidence="5" key="2">
    <citation type="submission" date="2012-02" db="EMBL/GenBank/DDBJ databases">
        <title>Complete sequence of chromosome 1 of Prevotella dentalis DSM 3688.</title>
        <authorList>
            <person name="Lucas S."/>
            <person name="Copeland A."/>
            <person name="Lapidus A."/>
            <person name="Glavina del Rio T."/>
            <person name="Dalin E."/>
            <person name="Tice H."/>
            <person name="Bruce D."/>
            <person name="Goodwin L."/>
            <person name="Pitluck S."/>
            <person name="Peters L."/>
            <person name="Mikhailova N."/>
            <person name="Chertkov O."/>
            <person name="Kyrpides N."/>
            <person name="Mavromatis K."/>
            <person name="Ivanova N."/>
            <person name="Brettin T."/>
            <person name="Detter J.C."/>
            <person name="Han C."/>
            <person name="Larimer F."/>
            <person name="Land M."/>
            <person name="Hauser L."/>
            <person name="Markowitz V."/>
            <person name="Cheng J.-F."/>
            <person name="Hugenholtz P."/>
            <person name="Woyke T."/>
            <person name="Wu D."/>
            <person name="Gronow S."/>
            <person name="Wellnitz S."/>
            <person name="Brambilla E."/>
            <person name="Klenk H.-P."/>
            <person name="Eisen J.A."/>
        </authorList>
    </citation>
    <scope>NUCLEOTIDE SEQUENCE [LARGE SCALE GENOMIC DNA]</scope>
    <source>
        <strain evidence="5">ATCC 49559 / DSM 3688 / JCM 13448 / NCTC 12043 / ES 2772</strain>
    </source>
</reference>
<dbReference type="Proteomes" id="UP000010862">
    <property type="component" value="Chromosome 1"/>
</dbReference>
<dbReference type="Proteomes" id="UP000007820">
    <property type="component" value="Unassembled WGS sequence"/>
</dbReference>
<name>F9D3B5_PREDD</name>
<dbReference type="EMBL" id="CP003368">
    <property type="protein sequence ID" value="AGB28779.1"/>
    <property type="molecule type" value="Genomic_DNA"/>
</dbReference>
<accession>F9D3B5</accession>
<dbReference type="AlphaFoldDB" id="F9D3B5"/>
<sequence>MNMNKNLQTLAGIFQDPLIKPEETDNNQPQNIGGEIWYQ</sequence>
<evidence type="ECO:0000256" key="1">
    <source>
        <dbReference type="SAM" id="MobiDB-lite"/>
    </source>
</evidence>
<gene>
    <name evidence="2" type="ordered locus">Prede_1466</name>
    <name evidence="3" type="ORF">HMPREF9136_1343</name>
</gene>
<evidence type="ECO:0000313" key="2">
    <source>
        <dbReference type="EMBL" id="AGB28779.1"/>
    </source>
</evidence>
<reference evidence="2" key="3">
    <citation type="submission" date="2012-02" db="EMBL/GenBank/DDBJ databases">
        <title>Complete sequence of chromosome 1 of Prevotella dentalis DSM 3688.</title>
        <authorList>
            <consortium name="US DOE Joint Genome Institute (JGI-PGF)"/>
            <person name="Lucas S."/>
            <person name="Copeland A."/>
            <person name="Lapidus A."/>
            <person name="Glavina del Rio T."/>
            <person name="Dalin E."/>
            <person name="Tice H."/>
            <person name="Bruce D."/>
            <person name="Goodwin L."/>
            <person name="Pitluck S."/>
            <person name="Peters L."/>
            <person name="Mikhailova N."/>
            <person name="Chertkov O."/>
            <person name="Kyrpides N."/>
            <person name="Mavromatis K."/>
            <person name="Ivanova N."/>
            <person name="Brettin T."/>
            <person name="Detter J.C."/>
            <person name="Han C."/>
            <person name="Larimer F."/>
            <person name="Land M."/>
            <person name="Hauser L."/>
            <person name="Markowitz V."/>
            <person name="Cheng J.-F."/>
            <person name="Hugenholtz P."/>
            <person name="Woyke T."/>
            <person name="Wu D."/>
            <person name="Gronow S."/>
            <person name="Wellnitz S."/>
            <person name="Brambilla E."/>
            <person name="Klenk H.-P."/>
            <person name="Eisen J.A."/>
        </authorList>
    </citation>
    <scope>NUCLEOTIDE SEQUENCE [LARGE SCALE GENOMIC DNA]</scope>
    <source>
        <strain evidence="2">DSM 3688</strain>
    </source>
</reference>
<dbReference type="EMBL" id="AFPW01000019">
    <property type="protein sequence ID" value="EGQ14666.1"/>
    <property type="molecule type" value="Genomic_DNA"/>
</dbReference>
<protein>
    <submittedName>
        <fullName evidence="3">Uncharacterized protein</fullName>
    </submittedName>
</protein>
<feature type="region of interest" description="Disordered" evidence="1">
    <location>
        <begin position="19"/>
        <end position="39"/>
    </location>
</feature>
<keyword evidence="5" id="KW-1185">Reference proteome</keyword>
<proteinExistence type="predicted"/>
<evidence type="ECO:0000313" key="3">
    <source>
        <dbReference type="EMBL" id="EGQ14666.1"/>
    </source>
</evidence>